<dbReference type="CDD" id="cd01347">
    <property type="entry name" value="ligand_gated_channel"/>
    <property type="match status" value="1"/>
</dbReference>
<evidence type="ECO:0000256" key="5">
    <source>
        <dbReference type="ARBA" id="ARBA00022692"/>
    </source>
</evidence>
<proteinExistence type="inferred from homology"/>
<dbReference type="GO" id="GO:0015344">
    <property type="term" value="F:siderophore uptake transmembrane transporter activity"/>
    <property type="evidence" value="ECO:0007669"/>
    <property type="project" value="TreeGrafter"/>
</dbReference>
<comment type="similarity">
    <text evidence="2 10 12">Belongs to the TonB-dependent receptor family.</text>
</comment>
<dbReference type="Pfam" id="PF07715">
    <property type="entry name" value="Plug"/>
    <property type="match status" value="1"/>
</dbReference>
<feature type="domain" description="TonB-dependent receptor-like beta-barrel" evidence="14">
    <location>
        <begin position="263"/>
        <end position="656"/>
    </location>
</feature>
<dbReference type="InterPro" id="IPR011276">
    <property type="entry name" value="TonB_haem/Hb_rcpt"/>
</dbReference>
<dbReference type="EMBL" id="QRDW01000016">
    <property type="protein sequence ID" value="RED44168.1"/>
    <property type="molecule type" value="Genomic_DNA"/>
</dbReference>
<evidence type="ECO:0000256" key="9">
    <source>
        <dbReference type="ARBA" id="ARBA00023237"/>
    </source>
</evidence>
<dbReference type="PANTHER" id="PTHR30069:SF41">
    <property type="entry name" value="HEME_HEMOPEXIN UTILIZATION PROTEIN C"/>
    <property type="match status" value="1"/>
</dbReference>
<feature type="short sequence motif" description="TonB box" evidence="11">
    <location>
        <begin position="39"/>
        <end position="45"/>
    </location>
</feature>
<evidence type="ECO:0000259" key="14">
    <source>
        <dbReference type="Pfam" id="PF00593"/>
    </source>
</evidence>
<dbReference type="PROSITE" id="PS00430">
    <property type="entry name" value="TONB_DEPENDENT_REC_1"/>
    <property type="match status" value="1"/>
</dbReference>
<evidence type="ECO:0000256" key="4">
    <source>
        <dbReference type="ARBA" id="ARBA00022452"/>
    </source>
</evidence>
<dbReference type="Proteomes" id="UP000256845">
    <property type="component" value="Unassembled WGS sequence"/>
</dbReference>
<comment type="caution">
    <text evidence="16">The sequence shown here is derived from an EMBL/GenBank/DDBJ whole genome shotgun (WGS) entry which is preliminary data.</text>
</comment>
<evidence type="ECO:0000256" key="2">
    <source>
        <dbReference type="ARBA" id="ARBA00009810"/>
    </source>
</evidence>
<keyword evidence="16" id="KW-0675">Receptor</keyword>
<dbReference type="NCBIfam" id="TIGR01785">
    <property type="entry name" value="TonB-hemin"/>
    <property type="match status" value="1"/>
</dbReference>
<evidence type="ECO:0000313" key="17">
    <source>
        <dbReference type="Proteomes" id="UP000256845"/>
    </source>
</evidence>
<protein>
    <submittedName>
        <fullName evidence="16">Hemoglobin/transferrin/lactoferrin receptor protein</fullName>
    </submittedName>
</protein>
<dbReference type="Gene3D" id="2.170.130.10">
    <property type="entry name" value="TonB-dependent receptor, plug domain"/>
    <property type="match status" value="1"/>
</dbReference>
<dbReference type="InterPro" id="IPR039426">
    <property type="entry name" value="TonB-dep_rcpt-like"/>
</dbReference>
<dbReference type="PANTHER" id="PTHR30069">
    <property type="entry name" value="TONB-DEPENDENT OUTER MEMBRANE RECEPTOR"/>
    <property type="match status" value="1"/>
</dbReference>
<dbReference type="InterPro" id="IPR010949">
    <property type="entry name" value="TonB_Hb/transfer/lactofer_rcpt"/>
</dbReference>
<name>A0A3D9H3V0_9PROT</name>
<dbReference type="Pfam" id="PF00593">
    <property type="entry name" value="TonB_dep_Rec_b-barrel"/>
    <property type="match status" value="1"/>
</dbReference>
<dbReference type="GO" id="GO:0044718">
    <property type="term" value="P:siderophore transmembrane transport"/>
    <property type="evidence" value="ECO:0007669"/>
    <property type="project" value="TreeGrafter"/>
</dbReference>
<dbReference type="NCBIfam" id="TIGR01786">
    <property type="entry name" value="TonB-hemlactrns"/>
    <property type="match status" value="1"/>
</dbReference>
<dbReference type="PROSITE" id="PS52016">
    <property type="entry name" value="TONB_DEPENDENT_REC_3"/>
    <property type="match status" value="1"/>
</dbReference>
<evidence type="ECO:0000256" key="11">
    <source>
        <dbReference type="PROSITE-ProRule" id="PRU10143"/>
    </source>
</evidence>
<keyword evidence="17" id="KW-1185">Reference proteome</keyword>
<evidence type="ECO:0000256" key="3">
    <source>
        <dbReference type="ARBA" id="ARBA00022448"/>
    </source>
</evidence>
<evidence type="ECO:0000256" key="10">
    <source>
        <dbReference type="PROSITE-ProRule" id="PRU01360"/>
    </source>
</evidence>
<evidence type="ECO:0000256" key="12">
    <source>
        <dbReference type="RuleBase" id="RU003357"/>
    </source>
</evidence>
<keyword evidence="4 10" id="KW-1134">Transmembrane beta strand</keyword>
<gene>
    <name evidence="16" type="ORF">DFP90_1169</name>
</gene>
<sequence length="685" mass="76186">MAMRAFSGCRLLASTAACALMSATVLAEDNNRTTPSLDTVTVTATKTEHLAIDSAESISVVTQEKIEESIPETVGDLLEDLPGVEMTGGPRGVAELPNIRGLGDNRIVIKVDGARKNFDAGHRGRLFVDPELLKQVDVVRGPSSTIHGSGALAGVVAMETKSADDLLGKDETYGYRMKQGFHTNSDAWLQNYSAYGRLGDSFDAIAMLSLKDSNDTALSDDYENRSLNGTSYSNRRLPNSGDNMVTGLFKTRFTGWEDQVLTASFSRYDNDDMSFTTPDSTFDSTTRDVSRRTREDTYILKYEYDDGQSEWLKPTVNLYHSDTEIDEIDPGTNDFEERDLYTVGIDAHNESLFSIGEETDMILTYGVETYRDRQEGRENGAPDLNFPDAVGLFSSAYLQAETNVGEDWTVTAGGRFEYYDMEAKSLGEEQSDTAFSPKFSVTYRPLDWISLHGLYAQSYRAPSMTELFVTGTHFFGNTFVANPDLKPEEGESFEFGTGLSFDDVWVEKDALRAKGTIFHTDYKNFIQQTVGSTTTTRDNVPDAHINGFEAEVEYVTEMPFIQVGYHQYRGKDETNNISLNDIPTDTLTVEFGSRVPSLDLKLGTRIEMADRQDRFGTENASAGFVVADIYASWKPGEDWLNGRLQGLRVDAGVDNVFDKYYQRHLSNLPEEGINYKLSASYSASF</sequence>
<evidence type="ECO:0000256" key="8">
    <source>
        <dbReference type="ARBA" id="ARBA00023136"/>
    </source>
</evidence>
<evidence type="ECO:0000259" key="15">
    <source>
        <dbReference type="Pfam" id="PF07715"/>
    </source>
</evidence>
<keyword evidence="6 13" id="KW-0732">Signal</keyword>
<evidence type="ECO:0000256" key="7">
    <source>
        <dbReference type="ARBA" id="ARBA00023077"/>
    </source>
</evidence>
<dbReference type="InterPro" id="IPR010916">
    <property type="entry name" value="TonB_box_CS"/>
</dbReference>
<dbReference type="Gene3D" id="2.40.170.20">
    <property type="entry name" value="TonB-dependent receptor, beta-barrel domain"/>
    <property type="match status" value="1"/>
</dbReference>
<dbReference type="RefSeq" id="WP_181905490.1">
    <property type="nucleotide sequence ID" value="NZ_QRDW01000016.1"/>
</dbReference>
<keyword evidence="8 10" id="KW-0472">Membrane</keyword>
<dbReference type="SUPFAM" id="SSF56935">
    <property type="entry name" value="Porins"/>
    <property type="match status" value="1"/>
</dbReference>
<keyword evidence="5 10" id="KW-0812">Transmembrane</keyword>
<feature type="domain" description="TonB-dependent receptor plug" evidence="15">
    <location>
        <begin position="53"/>
        <end position="155"/>
    </location>
</feature>
<dbReference type="InterPro" id="IPR037066">
    <property type="entry name" value="Plug_dom_sf"/>
</dbReference>
<dbReference type="GO" id="GO:0009279">
    <property type="term" value="C:cell outer membrane"/>
    <property type="evidence" value="ECO:0007669"/>
    <property type="project" value="UniProtKB-SubCell"/>
</dbReference>
<keyword evidence="3 10" id="KW-0813">Transport</keyword>
<evidence type="ECO:0000256" key="6">
    <source>
        <dbReference type="ARBA" id="ARBA00022729"/>
    </source>
</evidence>
<dbReference type="InterPro" id="IPR036942">
    <property type="entry name" value="Beta-barrel_TonB_sf"/>
</dbReference>
<evidence type="ECO:0000256" key="1">
    <source>
        <dbReference type="ARBA" id="ARBA00004571"/>
    </source>
</evidence>
<dbReference type="AlphaFoldDB" id="A0A3D9H3V0"/>
<feature type="signal peptide" evidence="13">
    <location>
        <begin position="1"/>
        <end position="27"/>
    </location>
</feature>
<evidence type="ECO:0000313" key="16">
    <source>
        <dbReference type="EMBL" id="RED44168.1"/>
    </source>
</evidence>
<keyword evidence="9 10" id="KW-0998">Cell outer membrane</keyword>
<feature type="chain" id="PRO_5017573527" evidence="13">
    <location>
        <begin position="28"/>
        <end position="685"/>
    </location>
</feature>
<evidence type="ECO:0000256" key="13">
    <source>
        <dbReference type="SAM" id="SignalP"/>
    </source>
</evidence>
<keyword evidence="7 11" id="KW-0798">TonB box</keyword>
<comment type="subcellular location">
    <subcellularLocation>
        <location evidence="1 10">Cell outer membrane</location>
        <topology evidence="1 10">Multi-pass membrane protein</topology>
    </subcellularLocation>
</comment>
<dbReference type="InterPro" id="IPR000531">
    <property type="entry name" value="Beta-barrel_TonB"/>
</dbReference>
<dbReference type="InterPro" id="IPR012910">
    <property type="entry name" value="Plug_dom"/>
</dbReference>
<organism evidence="16 17">
    <name type="scientific">Aestuariispira insulae</name>
    <dbReference type="NCBI Taxonomy" id="1461337"/>
    <lineage>
        <taxon>Bacteria</taxon>
        <taxon>Pseudomonadati</taxon>
        <taxon>Pseudomonadota</taxon>
        <taxon>Alphaproteobacteria</taxon>
        <taxon>Rhodospirillales</taxon>
        <taxon>Kiloniellaceae</taxon>
        <taxon>Aestuariispira</taxon>
    </lineage>
</organism>
<accession>A0A3D9H3V0</accession>
<reference evidence="16 17" key="1">
    <citation type="submission" date="2018-07" db="EMBL/GenBank/DDBJ databases">
        <title>Genomic Encyclopedia of Type Strains, Phase III (KMG-III): the genomes of soil and plant-associated and newly described type strains.</title>
        <authorList>
            <person name="Whitman W."/>
        </authorList>
    </citation>
    <scope>NUCLEOTIDE SEQUENCE [LARGE SCALE GENOMIC DNA]</scope>
    <source>
        <strain evidence="16 17">CECT 8488</strain>
    </source>
</reference>
<dbReference type="GO" id="GO:0015232">
    <property type="term" value="F:heme transmembrane transporter activity"/>
    <property type="evidence" value="ECO:0007669"/>
    <property type="project" value="InterPro"/>
</dbReference>